<dbReference type="EMBL" id="OA564275">
    <property type="protein sequence ID" value="CAD7193583.1"/>
    <property type="molecule type" value="Genomic_DNA"/>
</dbReference>
<evidence type="ECO:0000256" key="2">
    <source>
        <dbReference type="ARBA" id="ARBA00006840"/>
    </source>
</evidence>
<dbReference type="SMART" id="SM00252">
    <property type="entry name" value="SH2"/>
    <property type="match status" value="1"/>
</dbReference>
<dbReference type="InterPro" id="IPR000980">
    <property type="entry name" value="SH2"/>
</dbReference>
<keyword evidence="6" id="KW-0727">SH2 domain</keyword>
<name>A0A7R8V8M8_TIMDO</name>
<keyword evidence="3 8" id="KW-0812">Transmembrane</keyword>
<proteinExistence type="inferred from homology"/>
<dbReference type="InterPro" id="IPR036860">
    <property type="entry name" value="SH2_dom_sf"/>
</dbReference>
<dbReference type="InterPro" id="IPR018503">
    <property type="entry name" value="Tetraspanin_CS"/>
</dbReference>
<dbReference type="SUPFAM" id="SSF55550">
    <property type="entry name" value="SH2 domain"/>
    <property type="match status" value="1"/>
</dbReference>
<dbReference type="GO" id="GO:0005886">
    <property type="term" value="C:plasma membrane"/>
    <property type="evidence" value="ECO:0007669"/>
    <property type="project" value="TreeGrafter"/>
</dbReference>
<dbReference type="PROSITE" id="PS50001">
    <property type="entry name" value="SH2"/>
    <property type="match status" value="1"/>
</dbReference>
<evidence type="ECO:0000256" key="5">
    <source>
        <dbReference type="ARBA" id="ARBA00023136"/>
    </source>
</evidence>
<dbReference type="Pfam" id="PF00017">
    <property type="entry name" value="SH2"/>
    <property type="match status" value="1"/>
</dbReference>
<evidence type="ECO:0000256" key="8">
    <source>
        <dbReference type="SAM" id="Phobius"/>
    </source>
</evidence>
<evidence type="ECO:0000313" key="10">
    <source>
        <dbReference type="EMBL" id="CAD7193583.1"/>
    </source>
</evidence>
<protein>
    <recommendedName>
        <fullName evidence="9">SH2 domain-containing protein</fullName>
    </recommendedName>
</protein>
<comment type="subcellular location">
    <subcellularLocation>
        <location evidence="1">Membrane</location>
        <topology evidence="1">Multi-pass membrane protein</topology>
    </subcellularLocation>
</comment>
<evidence type="ECO:0000256" key="7">
    <source>
        <dbReference type="SAM" id="MobiDB-lite"/>
    </source>
</evidence>
<dbReference type="InterPro" id="IPR018499">
    <property type="entry name" value="Tetraspanin/Peripherin"/>
</dbReference>
<feature type="transmembrane region" description="Helical" evidence="8">
    <location>
        <begin position="309"/>
        <end position="331"/>
    </location>
</feature>
<evidence type="ECO:0000256" key="6">
    <source>
        <dbReference type="PROSITE-ProRule" id="PRU00191"/>
    </source>
</evidence>
<feature type="region of interest" description="Disordered" evidence="7">
    <location>
        <begin position="77"/>
        <end position="106"/>
    </location>
</feature>
<accession>A0A7R8V8M8</accession>
<evidence type="ECO:0000256" key="3">
    <source>
        <dbReference type="ARBA" id="ARBA00022692"/>
    </source>
</evidence>
<gene>
    <name evidence="10" type="ORF">TDIB3V08_LOCUS46</name>
</gene>
<evidence type="ECO:0000259" key="9">
    <source>
        <dbReference type="PROSITE" id="PS50001"/>
    </source>
</evidence>
<dbReference type="PRINTS" id="PR00259">
    <property type="entry name" value="TMFOUR"/>
</dbReference>
<dbReference type="PROSITE" id="PS00421">
    <property type="entry name" value="TM4_1"/>
    <property type="match status" value="1"/>
</dbReference>
<feature type="domain" description="SH2" evidence="9">
    <location>
        <begin position="133"/>
        <end position="191"/>
    </location>
</feature>
<dbReference type="CDD" id="cd00173">
    <property type="entry name" value="SH2"/>
    <property type="match status" value="1"/>
</dbReference>
<dbReference type="PANTHER" id="PTHR19282">
    <property type="entry name" value="TETRASPANIN"/>
    <property type="match status" value="1"/>
</dbReference>
<comment type="similarity">
    <text evidence="2">Belongs to the tetraspanin (TM4SF) family.</text>
</comment>
<organism evidence="10">
    <name type="scientific">Timema douglasi</name>
    <name type="common">Walking stick</name>
    <dbReference type="NCBI Taxonomy" id="61478"/>
    <lineage>
        <taxon>Eukaryota</taxon>
        <taxon>Metazoa</taxon>
        <taxon>Ecdysozoa</taxon>
        <taxon>Arthropoda</taxon>
        <taxon>Hexapoda</taxon>
        <taxon>Insecta</taxon>
        <taxon>Pterygota</taxon>
        <taxon>Neoptera</taxon>
        <taxon>Polyneoptera</taxon>
        <taxon>Phasmatodea</taxon>
        <taxon>Timematodea</taxon>
        <taxon>Timematoidea</taxon>
        <taxon>Timematidae</taxon>
        <taxon>Timema</taxon>
    </lineage>
</organism>
<keyword evidence="4 8" id="KW-1133">Transmembrane helix</keyword>
<keyword evidence="5 8" id="KW-0472">Membrane</keyword>
<dbReference type="Gene3D" id="3.30.505.10">
    <property type="entry name" value="SH2 domain"/>
    <property type="match status" value="1"/>
</dbReference>
<feature type="transmembrane region" description="Helical" evidence="8">
    <location>
        <begin position="273"/>
        <end position="297"/>
    </location>
</feature>
<evidence type="ECO:0000256" key="4">
    <source>
        <dbReference type="ARBA" id="ARBA00022989"/>
    </source>
</evidence>
<dbReference type="Pfam" id="PF00335">
    <property type="entry name" value="Tetraspanin"/>
    <property type="match status" value="1"/>
</dbReference>
<evidence type="ECO:0000256" key="1">
    <source>
        <dbReference type="ARBA" id="ARBA00004141"/>
    </source>
</evidence>
<feature type="transmembrane region" description="Helical" evidence="8">
    <location>
        <begin position="241"/>
        <end position="261"/>
    </location>
</feature>
<dbReference type="AlphaFoldDB" id="A0A7R8V8M8"/>
<dbReference type="PANTHER" id="PTHR19282:SF489">
    <property type="entry name" value="TETRASPANIN-RELATED"/>
    <property type="match status" value="1"/>
</dbReference>
<reference evidence="10" key="1">
    <citation type="submission" date="2020-11" db="EMBL/GenBank/DDBJ databases">
        <authorList>
            <person name="Tran Van P."/>
        </authorList>
    </citation>
    <scope>NUCLEOTIDE SEQUENCE</scope>
</reference>
<sequence length="396" mass="44506">MSVCFYVRLAGPLLHNLATRLCTEMADIAVGMKRRIIYPIRRLLSRYDDVLPPDNQFQFEEKTPTLEVKKANFPSLDHKLSPTVDQRPFTHQNSQRPLPPTPEPNKSVLYNLEKGSGSHRGSKVSNLNVTQMPWYHNVNRKRAEELLCNTEDGMFIIRPSQTQNPLTLSLWYNNRLYNISVRQRPDGKYALGYEKANEQEKPPPVHPTEIRTSISPSSAVELNTTSVLANYATEAGAKDEVLFGGLLIGVGLYAFVDKWQATGLVKVETIYDVVLNISLVMVIAGGVIFVVSFAGCVGALRENTCLLKFYSLCLLIFFLLEMAIAIMGFVFPHTMQSVLEESFTDKIIQTYREDADLQNLIDFAQQESCTEAFVMFVDDLGCQPGSPRTTTGYLCN</sequence>